<dbReference type="PROSITE" id="PS50893">
    <property type="entry name" value="ABC_TRANSPORTER_2"/>
    <property type="match status" value="1"/>
</dbReference>
<dbReference type="SUPFAM" id="SSF52540">
    <property type="entry name" value="P-loop containing nucleoside triphosphate hydrolases"/>
    <property type="match status" value="1"/>
</dbReference>
<dbReference type="PROSITE" id="PS00211">
    <property type="entry name" value="ABC_TRANSPORTER_1"/>
    <property type="match status" value="1"/>
</dbReference>
<reference evidence="8 9" key="1">
    <citation type="submission" date="2019-03" db="EMBL/GenBank/DDBJ databases">
        <title>Jiella endophytica sp. nov., a novel endophytic bacterium isolated from root of Ficus microcarpa Linn. f.</title>
        <authorList>
            <person name="Tuo L."/>
        </authorList>
    </citation>
    <scope>NUCLEOTIDE SEQUENCE [LARGE SCALE GENOMIC DNA]</scope>
    <source>
        <strain evidence="8 9">CBS5Q-3</strain>
    </source>
</reference>
<evidence type="ECO:0000256" key="2">
    <source>
        <dbReference type="ARBA" id="ARBA00022448"/>
    </source>
</evidence>
<dbReference type="PANTHER" id="PTHR42794">
    <property type="entry name" value="HEMIN IMPORT ATP-BINDING PROTEIN HMUV"/>
    <property type="match status" value="1"/>
</dbReference>
<dbReference type="GO" id="GO:0016887">
    <property type="term" value="F:ATP hydrolysis activity"/>
    <property type="evidence" value="ECO:0007669"/>
    <property type="project" value="InterPro"/>
</dbReference>
<dbReference type="InterPro" id="IPR027417">
    <property type="entry name" value="P-loop_NTPase"/>
</dbReference>
<organism evidence="8 9">
    <name type="scientific">Jiella endophytica</name>
    <dbReference type="NCBI Taxonomy" id="2558362"/>
    <lineage>
        <taxon>Bacteria</taxon>
        <taxon>Pseudomonadati</taxon>
        <taxon>Pseudomonadota</taxon>
        <taxon>Alphaproteobacteria</taxon>
        <taxon>Hyphomicrobiales</taxon>
        <taxon>Aurantimonadaceae</taxon>
        <taxon>Jiella</taxon>
    </lineage>
</organism>
<dbReference type="RefSeq" id="WP_134762291.1">
    <property type="nucleotide sequence ID" value="NZ_SOZD01000003.1"/>
</dbReference>
<feature type="domain" description="ABC transporter" evidence="7">
    <location>
        <begin position="3"/>
        <end position="243"/>
    </location>
</feature>
<evidence type="ECO:0000256" key="6">
    <source>
        <dbReference type="ARBA" id="ARBA00037066"/>
    </source>
</evidence>
<dbReference type="GO" id="GO:0005524">
    <property type="term" value="F:ATP binding"/>
    <property type="evidence" value="ECO:0007669"/>
    <property type="project" value="UniProtKB-KW"/>
</dbReference>
<evidence type="ECO:0000313" key="9">
    <source>
        <dbReference type="Proteomes" id="UP000298179"/>
    </source>
</evidence>
<keyword evidence="9" id="KW-1185">Reference proteome</keyword>
<keyword evidence="2" id="KW-0813">Transport</keyword>
<dbReference type="Gene3D" id="3.40.50.300">
    <property type="entry name" value="P-loop containing nucleotide triphosphate hydrolases"/>
    <property type="match status" value="1"/>
</dbReference>
<sequence>MTMALDGVEVVAGGRRILGPVSFDLEPGSLTAVVGPNGAGKSTLVRAMSGERRLTAGNVRLHGEEVGQTSPGLLAARRAVLPQATTIAFPFTVFEIVGLGLRTRPGLTAARRRAIVAEALAAVDLGDFGPRPYPQLSGGEKQRVQLARVLCQIGAPVEDGRSKLLILDEPTSSLDVRHQIDVLAIARRFADEGGTVVAVLHDLNLAAGFSDRMIVLDSGLVVADGDPAELLPSDVLPRTFGAKMAVLHPPGWRSPVVLPEILGRARVDQRPRSGSPG</sequence>
<dbReference type="OrthoDB" id="9810077at2"/>
<comment type="caution">
    <text evidence="8">The sequence shown here is derived from an EMBL/GenBank/DDBJ whole genome shotgun (WGS) entry which is preliminary data.</text>
</comment>
<dbReference type="NCBIfam" id="NF010068">
    <property type="entry name" value="PRK13548.1"/>
    <property type="match status" value="1"/>
</dbReference>
<dbReference type="InterPro" id="IPR017871">
    <property type="entry name" value="ABC_transporter-like_CS"/>
</dbReference>
<name>A0A4Y8RL66_9HYPH</name>
<dbReference type="SMART" id="SM00382">
    <property type="entry name" value="AAA"/>
    <property type="match status" value="1"/>
</dbReference>
<evidence type="ECO:0000256" key="5">
    <source>
        <dbReference type="ARBA" id="ARBA00022967"/>
    </source>
</evidence>
<dbReference type="CDD" id="cd03214">
    <property type="entry name" value="ABC_Iron-Siderophores_B12_Hemin"/>
    <property type="match status" value="1"/>
</dbReference>
<dbReference type="Proteomes" id="UP000298179">
    <property type="component" value="Unassembled WGS sequence"/>
</dbReference>
<gene>
    <name evidence="8" type="ORF">E3C22_12200</name>
</gene>
<keyword evidence="4 8" id="KW-0067">ATP-binding</keyword>
<evidence type="ECO:0000259" key="7">
    <source>
        <dbReference type="PROSITE" id="PS50893"/>
    </source>
</evidence>
<dbReference type="EMBL" id="SOZD01000003">
    <property type="protein sequence ID" value="TFF23186.1"/>
    <property type="molecule type" value="Genomic_DNA"/>
</dbReference>
<comment type="function">
    <text evidence="6">Part of the ABC transporter complex HmuTUV involved in hemin import. Responsible for energy coupling to the transport system.</text>
</comment>
<dbReference type="AlphaFoldDB" id="A0A4Y8RL66"/>
<keyword evidence="3" id="KW-0547">Nucleotide-binding</keyword>
<dbReference type="InterPro" id="IPR003593">
    <property type="entry name" value="AAA+_ATPase"/>
</dbReference>
<protein>
    <submittedName>
        <fullName evidence="8">Heme ABC transporter ATP-binding protein</fullName>
    </submittedName>
</protein>
<dbReference type="InterPro" id="IPR003439">
    <property type="entry name" value="ABC_transporter-like_ATP-bd"/>
</dbReference>
<proteinExistence type="inferred from homology"/>
<evidence type="ECO:0000256" key="1">
    <source>
        <dbReference type="ARBA" id="ARBA00005417"/>
    </source>
</evidence>
<dbReference type="PANTHER" id="PTHR42794:SF1">
    <property type="entry name" value="HEMIN IMPORT ATP-BINDING PROTEIN HMUV"/>
    <property type="match status" value="1"/>
</dbReference>
<comment type="similarity">
    <text evidence="1">Belongs to the ABC transporter superfamily.</text>
</comment>
<accession>A0A4Y8RL66</accession>
<dbReference type="Pfam" id="PF00005">
    <property type="entry name" value="ABC_tran"/>
    <property type="match status" value="1"/>
</dbReference>
<evidence type="ECO:0000313" key="8">
    <source>
        <dbReference type="EMBL" id="TFF23186.1"/>
    </source>
</evidence>
<evidence type="ECO:0000256" key="4">
    <source>
        <dbReference type="ARBA" id="ARBA00022840"/>
    </source>
</evidence>
<keyword evidence="5" id="KW-1278">Translocase</keyword>
<evidence type="ECO:0000256" key="3">
    <source>
        <dbReference type="ARBA" id="ARBA00022741"/>
    </source>
</evidence>